<feature type="transmembrane region" description="Helical" evidence="9">
    <location>
        <begin position="58"/>
        <end position="79"/>
    </location>
</feature>
<evidence type="ECO:0000256" key="2">
    <source>
        <dbReference type="ARBA" id="ARBA00022448"/>
    </source>
</evidence>
<dbReference type="GO" id="GO:0015297">
    <property type="term" value="F:antiporter activity"/>
    <property type="evidence" value="ECO:0007669"/>
    <property type="project" value="TreeGrafter"/>
</dbReference>
<dbReference type="EMBL" id="FNNE01000006">
    <property type="protein sequence ID" value="SDX13349.1"/>
    <property type="molecule type" value="Genomic_DNA"/>
</dbReference>
<dbReference type="InterPro" id="IPR000390">
    <property type="entry name" value="Small_drug/metabolite_transptr"/>
</dbReference>
<dbReference type="Gene3D" id="1.10.3730.20">
    <property type="match status" value="1"/>
</dbReference>
<dbReference type="Pfam" id="PF00893">
    <property type="entry name" value="Multi_Drug_Res"/>
    <property type="match status" value="1"/>
</dbReference>
<dbReference type="RefSeq" id="WP_091813868.1">
    <property type="nucleotide sequence ID" value="NZ_FNNE01000006.1"/>
</dbReference>
<dbReference type="GO" id="GO:0015199">
    <property type="term" value="F:amino-acid betaine transmembrane transporter activity"/>
    <property type="evidence" value="ECO:0007669"/>
    <property type="project" value="TreeGrafter"/>
</dbReference>
<dbReference type="STRING" id="488533.SAMN04487960_106217"/>
<feature type="transmembrane region" description="Helical" evidence="9">
    <location>
        <begin position="85"/>
        <end position="104"/>
    </location>
</feature>
<gene>
    <name evidence="10" type="ORF">SAMN04487960_106217</name>
</gene>
<proteinExistence type="inferred from homology"/>
<dbReference type="AlphaFoldDB" id="A0A1H2Z9A1"/>
<comment type="similarity">
    <text evidence="7 8">Belongs to the drug/metabolite transporter (DMT) superfamily. Small multidrug resistance (SMR) (TC 2.A.7.1) family.</text>
</comment>
<dbReference type="PANTHER" id="PTHR30561">
    <property type="entry name" value="SMR FAMILY PROTON-DEPENDENT DRUG EFFLUX TRANSPORTER SUGE"/>
    <property type="match status" value="1"/>
</dbReference>
<dbReference type="GO" id="GO:0031460">
    <property type="term" value="P:glycine betaine transport"/>
    <property type="evidence" value="ECO:0007669"/>
    <property type="project" value="TreeGrafter"/>
</dbReference>
<evidence type="ECO:0000256" key="8">
    <source>
        <dbReference type="RuleBase" id="RU003942"/>
    </source>
</evidence>
<keyword evidence="2" id="KW-0813">Transport</keyword>
<accession>A0A1H2Z9A1</accession>
<protein>
    <submittedName>
        <fullName evidence="10">Small multidrug resistance pump</fullName>
    </submittedName>
</protein>
<feature type="transmembrane region" description="Helical" evidence="9">
    <location>
        <begin position="33"/>
        <end position="51"/>
    </location>
</feature>
<evidence type="ECO:0000256" key="4">
    <source>
        <dbReference type="ARBA" id="ARBA00022692"/>
    </source>
</evidence>
<dbReference type="FunFam" id="1.10.3730.20:FF:000001">
    <property type="entry name" value="Quaternary ammonium compound resistance transporter SugE"/>
    <property type="match status" value="1"/>
</dbReference>
<sequence length="110" mass="11535">MTYWGYLVIAIVAEVIATTALKPSDGFSRVLPSLVVVLGYGVAFYCLALALKHIPVGVAYAIWSGVGVVAVTFLAWLFLGQRLDLPALAGMALIVAGVIVINLFSGSVSH</sequence>
<keyword evidence="11" id="KW-1185">Reference proteome</keyword>
<name>A0A1H2Z9A1_9GAMM</name>
<evidence type="ECO:0000313" key="11">
    <source>
        <dbReference type="Proteomes" id="UP000199675"/>
    </source>
</evidence>
<keyword evidence="4 8" id="KW-0812">Transmembrane</keyword>
<evidence type="ECO:0000256" key="6">
    <source>
        <dbReference type="ARBA" id="ARBA00023136"/>
    </source>
</evidence>
<dbReference type="GO" id="GO:1990961">
    <property type="term" value="P:xenobiotic detoxification by transmembrane export across the plasma membrane"/>
    <property type="evidence" value="ECO:0007669"/>
    <property type="project" value="UniProtKB-ARBA"/>
</dbReference>
<dbReference type="InterPro" id="IPR037185">
    <property type="entry name" value="EmrE-like"/>
</dbReference>
<keyword evidence="5 9" id="KW-1133">Transmembrane helix</keyword>
<keyword evidence="6 9" id="KW-0472">Membrane</keyword>
<evidence type="ECO:0000256" key="7">
    <source>
        <dbReference type="ARBA" id="ARBA00038032"/>
    </source>
</evidence>
<keyword evidence="3" id="KW-1003">Cell membrane</keyword>
<dbReference type="GO" id="GO:0005886">
    <property type="term" value="C:plasma membrane"/>
    <property type="evidence" value="ECO:0007669"/>
    <property type="project" value="UniProtKB-SubCell"/>
</dbReference>
<evidence type="ECO:0000313" key="10">
    <source>
        <dbReference type="EMBL" id="SDX13349.1"/>
    </source>
</evidence>
<organism evidence="10 11">
    <name type="scientific">Marinobacter mobilis</name>
    <dbReference type="NCBI Taxonomy" id="488533"/>
    <lineage>
        <taxon>Bacteria</taxon>
        <taxon>Pseudomonadati</taxon>
        <taxon>Pseudomonadota</taxon>
        <taxon>Gammaproteobacteria</taxon>
        <taxon>Pseudomonadales</taxon>
        <taxon>Marinobacteraceae</taxon>
        <taxon>Marinobacter</taxon>
    </lineage>
</organism>
<dbReference type="SUPFAM" id="SSF103481">
    <property type="entry name" value="Multidrug resistance efflux transporter EmrE"/>
    <property type="match status" value="1"/>
</dbReference>
<evidence type="ECO:0000256" key="9">
    <source>
        <dbReference type="SAM" id="Phobius"/>
    </source>
</evidence>
<dbReference type="GO" id="GO:0015220">
    <property type="term" value="F:choline transmembrane transporter activity"/>
    <property type="evidence" value="ECO:0007669"/>
    <property type="project" value="TreeGrafter"/>
</dbReference>
<reference evidence="10 11" key="1">
    <citation type="submission" date="2016-10" db="EMBL/GenBank/DDBJ databases">
        <authorList>
            <person name="de Groot N.N."/>
        </authorList>
    </citation>
    <scope>NUCLEOTIDE SEQUENCE [LARGE SCALE GENOMIC DNA]</scope>
    <source>
        <strain evidence="10 11">CGMCC 1.7059</strain>
    </source>
</reference>
<dbReference type="InterPro" id="IPR045324">
    <property type="entry name" value="Small_multidrug_res"/>
</dbReference>
<comment type="subcellular location">
    <subcellularLocation>
        <location evidence="1 8">Cell membrane</location>
        <topology evidence="1 8">Multi-pass membrane protein</topology>
    </subcellularLocation>
</comment>
<evidence type="ECO:0000256" key="5">
    <source>
        <dbReference type="ARBA" id="ARBA00022989"/>
    </source>
</evidence>
<evidence type="ECO:0000256" key="3">
    <source>
        <dbReference type="ARBA" id="ARBA00022475"/>
    </source>
</evidence>
<evidence type="ECO:0000256" key="1">
    <source>
        <dbReference type="ARBA" id="ARBA00004651"/>
    </source>
</evidence>
<dbReference type="Proteomes" id="UP000199675">
    <property type="component" value="Unassembled WGS sequence"/>
</dbReference>
<dbReference type="OrthoDB" id="9808638at2"/>
<dbReference type="PANTHER" id="PTHR30561:SF1">
    <property type="entry name" value="MULTIDRUG TRANSPORTER EMRE"/>
    <property type="match status" value="1"/>
</dbReference>